<name>A0A2M4B2P9_9DIPT</name>
<proteinExistence type="predicted"/>
<sequence length="81" mass="9508">MLVLLGQRLPRLPLLLLLLLVHDDWPSPSSGFSSKPRKPRNRPDVVHLFGLHHRRHHHRRRRCGSSVQERRAWTGRSTLGR</sequence>
<accession>A0A2M4B2P9</accession>
<evidence type="ECO:0000313" key="3">
    <source>
        <dbReference type="EMBL" id="MBW47316.1"/>
    </source>
</evidence>
<feature type="signal peptide" evidence="2">
    <location>
        <begin position="1"/>
        <end position="31"/>
    </location>
</feature>
<feature type="chain" id="PRO_5014811506" evidence="2">
    <location>
        <begin position="32"/>
        <end position="81"/>
    </location>
</feature>
<protein>
    <submittedName>
        <fullName evidence="3">Putative secreted protein</fullName>
    </submittedName>
</protein>
<feature type="region of interest" description="Disordered" evidence="1">
    <location>
        <begin position="59"/>
        <end position="81"/>
    </location>
</feature>
<reference evidence="3" key="1">
    <citation type="submission" date="2018-01" db="EMBL/GenBank/DDBJ databases">
        <title>An insight into the sialome of Amazonian anophelines.</title>
        <authorList>
            <person name="Ribeiro J.M."/>
            <person name="Scarpassa V."/>
            <person name="Calvo E."/>
        </authorList>
    </citation>
    <scope>NUCLEOTIDE SEQUENCE</scope>
    <source>
        <tissue evidence="3">Salivary glands</tissue>
    </source>
</reference>
<keyword evidence="2" id="KW-0732">Signal</keyword>
<evidence type="ECO:0000256" key="1">
    <source>
        <dbReference type="SAM" id="MobiDB-lite"/>
    </source>
</evidence>
<evidence type="ECO:0000256" key="2">
    <source>
        <dbReference type="SAM" id="SignalP"/>
    </source>
</evidence>
<organism evidence="3">
    <name type="scientific">Anopheles triannulatus</name>
    <dbReference type="NCBI Taxonomy" id="58253"/>
    <lineage>
        <taxon>Eukaryota</taxon>
        <taxon>Metazoa</taxon>
        <taxon>Ecdysozoa</taxon>
        <taxon>Arthropoda</taxon>
        <taxon>Hexapoda</taxon>
        <taxon>Insecta</taxon>
        <taxon>Pterygota</taxon>
        <taxon>Neoptera</taxon>
        <taxon>Endopterygota</taxon>
        <taxon>Diptera</taxon>
        <taxon>Nematocera</taxon>
        <taxon>Culicoidea</taxon>
        <taxon>Culicidae</taxon>
        <taxon>Anophelinae</taxon>
        <taxon>Anopheles</taxon>
    </lineage>
</organism>
<dbReference type="EMBL" id="GGFK01013995">
    <property type="protein sequence ID" value="MBW47316.1"/>
    <property type="molecule type" value="Transcribed_RNA"/>
</dbReference>
<dbReference type="AlphaFoldDB" id="A0A2M4B2P9"/>